<dbReference type="InterPro" id="IPR047767">
    <property type="entry name" value="PSP1-like"/>
</dbReference>
<dbReference type="PANTHER" id="PTHR43830">
    <property type="entry name" value="PROTEIN PSP1"/>
    <property type="match status" value="1"/>
</dbReference>
<gene>
    <name evidence="3" type="primary">tpl</name>
    <name evidence="3" type="ORF">ERS852420_01857</name>
</gene>
<evidence type="ECO:0000313" key="3">
    <source>
        <dbReference type="EMBL" id="CUM96923.1"/>
    </source>
</evidence>
<sequence length="440" mass="51304">MIKVVGIRFQRAGKIYYFDPLDYDLETAMHVIVETARGIEMGTVLIPPKEVDDDKVVQPLKPVIRIATDDDEKVIEKNKEKEAEAYVICKEKIAKHGLDMKLVAAEYTFDNNKLLFYFTADGRIDFRELVKDLASVFRTRIELRQIGVRDETKMLGGIGICGRELCCRSYLTDFVPVSIKMAKEQNLSLNPTKISGVCGRLMCCLKNEQETYEYLNSRLPSVGDSVITPTGMHGEVSGVNVLRQLVKVVVDNGEEKELQEYAVDDLKFTPRRRRDVRVTDEEMKELEGLEDNGSTEEENERPQRENRRENNRGKYRREQNDASPETDVGSESRENREKNDSGEKREYRDRSNYRGRKREYRDRNDNGEKREYRERTNYRGRNYNRDRGENADRENSGGGGEKREYRGERNFRRHRNYDRKNYQGGNNERGEQKRGDNPQS</sequence>
<dbReference type="PANTHER" id="PTHR43830:SF3">
    <property type="entry name" value="PROTEIN PSP1"/>
    <property type="match status" value="1"/>
</dbReference>
<feature type="compositionally biased region" description="Basic and acidic residues" evidence="1">
    <location>
        <begin position="300"/>
        <end position="320"/>
    </location>
</feature>
<dbReference type="InterPro" id="IPR007557">
    <property type="entry name" value="PSP1_C"/>
</dbReference>
<feature type="compositionally biased region" description="Basic and acidic residues" evidence="1">
    <location>
        <begin position="428"/>
        <end position="440"/>
    </location>
</feature>
<evidence type="ECO:0000256" key="1">
    <source>
        <dbReference type="SAM" id="MobiDB-lite"/>
    </source>
</evidence>
<protein>
    <submittedName>
        <fullName evidence="3">PSP1 C-terminal conserved region</fullName>
    </submittedName>
</protein>
<evidence type="ECO:0000259" key="2">
    <source>
        <dbReference type="PROSITE" id="PS51411"/>
    </source>
</evidence>
<dbReference type="AlphaFoldDB" id="A0A173T2F1"/>
<dbReference type="EMBL" id="CYXV01000007">
    <property type="protein sequence ID" value="CUM96923.1"/>
    <property type="molecule type" value="Genomic_DNA"/>
</dbReference>
<feature type="compositionally biased region" description="Basic and acidic residues" evidence="1">
    <location>
        <begin position="359"/>
        <end position="410"/>
    </location>
</feature>
<dbReference type="GO" id="GO:0005737">
    <property type="term" value="C:cytoplasm"/>
    <property type="evidence" value="ECO:0007669"/>
    <property type="project" value="TreeGrafter"/>
</dbReference>
<dbReference type="Proteomes" id="UP000095495">
    <property type="component" value="Unassembled WGS sequence"/>
</dbReference>
<dbReference type="PROSITE" id="PS51411">
    <property type="entry name" value="PSP1_C"/>
    <property type="match status" value="1"/>
</dbReference>
<proteinExistence type="predicted"/>
<reference evidence="3 4" key="1">
    <citation type="submission" date="2015-09" db="EMBL/GenBank/DDBJ databases">
        <authorList>
            <consortium name="Pathogen Informatics"/>
        </authorList>
    </citation>
    <scope>NUCLEOTIDE SEQUENCE [LARGE SCALE GENOMIC DNA]</scope>
    <source>
        <strain evidence="3 4">2789STDY5608863</strain>
    </source>
</reference>
<evidence type="ECO:0000313" key="4">
    <source>
        <dbReference type="Proteomes" id="UP000095495"/>
    </source>
</evidence>
<dbReference type="NCBIfam" id="NF041131">
    <property type="entry name" value="RicT_YaaT_fam"/>
    <property type="match status" value="1"/>
</dbReference>
<feature type="compositionally biased region" description="Acidic residues" evidence="1">
    <location>
        <begin position="288"/>
        <end position="299"/>
    </location>
</feature>
<accession>A0A173T2F1</accession>
<feature type="domain" description="PSP1 C-terminal" evidence="2">
    <location>
        <begin position="61"/>
        <end position="146"/>
    </location>
</feature>
<feature type="compositionally biased region" description="Basic and acidic residues" evidence="1">
    <location>
        <begin position="330"/>
        <end position="352"/>
    </location>
</feature>
<feature type="region of interest" description="Disordered" evidence="1">
    <location>
        <begin position="279"/>
        <end position="440"/>
    </location>
</feature>
<dbReference type="Pfam" id="PF04468">
    <property type="entry name" value="PSP1"/>
    <property type="match status" value="1"/>
</dbReference>
<organism evidence="3 4">
    <name type="scientific">Roseburia faecis</name>
    <dbReference type="NCBI Taxonomy" id="301302"/>
    <lineage>
        <taxon>Bacteria</taxon>
        <taxon>Bacillati</taxon>
        <taxon>Bacillota</taxon>
        <taxon>Clostridia</taxon>
        <taxon>Lachnospirales</taxon>
        <taxon>Lachnospiraceae</taxon>
        <taxon>Roseburia</taxon>
    </lineage>
</organism>
<name>A0A173T2F1_9FIRM</name>